<protein>
    <submittedName>
        <fullName evidence="1">Uncharacterized protein</fullName>
    </submittedName>
</protein>
<accession>A0AA36GFK2</accession>
<dbReference type="InterPro" id="IPR026828">
    <property type="entry name" value="SAPC2_1/2"/>
</dbReference>
<comment type="caution">
    <text evidence="1">The sequence shown here is derived from an EMBL/GenBank/DDBJ whole genome shotgun (WGS) entry which is preliminary data.</text>
</comment>
<feature type="non-terminal residue" evidence="1">
    <location>
        <position position="108"/>
    </location>
</feature>
<sequence length="108" mass="12407">MARAADGKLTIISLSLSRHPPSAKLVGLHGEEEELIRRGLETANRLAEWYKERKETIERRQRLLEKGCVSLDTAVHEQKLNFLRAHVTELNRRMVALMETSEKGFHTC</sequence>
<organism evidence="1 2">
    <name type="scientific">Mesorhabditis spiculigera</name>
    <dbReference type="NCBI Taxonomy" id="96644"/>
    <lineage>
        <taxon>Eukaryota</taxon>
        <taxon>Metazoa</taxon>
        <taxon>Ecdysozoa</taxon>
        <taxon>Nematoda</taxon>
        <taxon>Chromadorea</taxon>
        <taxon>Rhabditida</taxon>
        <taxon>Rhabditina</taxon>
        <taxon>Rhabditomorpha</taxon>
        <taxon>Rhabditoidea</taxon>
        <taxon>Rhabditidae</taxon>
        <taxon>Mesorhabditinae</taxon>
        <taxon>Mesorhabditis</taxon>
    </lineage>
</organism>
<dbReference type="PANTHER" id="PTHR14907">
    <property type="entry name" value="FI14130P"/>
    <property type="match status" value="1"/>
</dbReference>
<dbReference type="AlphaFoldDB" id="A0AA36GFK2"/>
<name>A0AA36GFK2_9BILA</name>
<gene>
    <name evidence="1" type="ORF">MSPICULIGERA_LOCUS21497</name>
</gene>
<evidence type="ECO:0000313" key="2">
    <source>
        <dbReference type="Proteomes" id="UP001177023"/>
    </source>
</evidence>
<reference evidence="1" key="1">
    <citation type="submission" date="2023-06" db="EMBL/GenBank/DDBJ databases">
        <authorList>
            <person name="Delattre M."/>
        </authorList>
    </citation>
    <scope>NUCLEOTIDE SEQUENCE</scope>
    <source>
        <strain evidence="1">AF72</strain>
    </source>
</reference>
<dbReference type="Pfam" id="PF11414">
    <property type="entry name" value="Suppressor_APC"/>
    <property type="match status" value="1"/>
</dbReference>
<keyword evidence="2" id="KW-1185">Reference proteome</keyword>
<evidence type="ECO:0000313" key="1">
    <source>
        <dbReference type="EMBL" id="CAJ0583416.1"/>
    </source>
</evidence>
<proteinExistence type="predicted"/>
<dbReference type="EMBL" id="CATQJA010002665">
    <property type="protein sequence ID" value="CAJ0583416.1"/>
    <property type="molecule type" value="Genomic_DNA"/>
</dbReference>
<dbReference type="Proteomes" id="UP001177023">
    <property type="component" value="Unassembled WGS sequence"/>
</dbReference>
<dbReference type="PANTHER" id="PTHR14907:SF2">
    <property type="entry name" value="SUPPRESSOR APC DOMAIN-CONTAINING PROTEIN 2"/>
    <property type="match status" value="1"/>
</dbReference>